<protein>
    <submittedName>
        <fullName evidence="1">Uncharacterized protein</fullName>
    </submittedName>
</protein>
<evidence type="ECO:0000313" key="2">
    <source>
        <dbReference type="Proteomes" id="UP000821866"/>
    </source>
</evidence>
<proteinExistence type="predicted"/>
<dbReference type="Proteomes" id="UP000821866">
    <property type="component" value="Chromosome 3"/>
</dbReference>
<reference evidence="1" key="2">
    <citation type="submission" date="2021-09" db="EMBL/GenBank/DDBJ databases">
        <authorList>
            <person name="Jia N."/>
            <person name="Wang J."/>
            <person name="Shi W."/>
            <person name="Du L."/>
            <person name="Sun Y."/>
            <person name="Zhan W."/>
            <person name="Jiang J."/>
            <person name="Wang Q."/>
            <person name="Zhang B."/>
            <person name="Ji P."/>
            <person name="Sakyi L.B."/>
            <person name="Cui X."/>
            <person name="Yuan T."/>
            <person name="Jiang B."/>
            <person name="Yang W."/>
            <person name="Lam T.T.-Y."/>
            <person name="Chang Q."/>
            <person name="Ding S."/>
            <person name="Wang X."/>
            <person name="Zhu J."/>
            <person name="Ruan X."/>
            <person name="Zhao L."/>
            <person name="Wei J."/>
            <person name="Que T."/>
            <person name="Du C."/>
            <person name="Cheng J."/>
            <person name="Dai P."/>
            <person name="Han X."/>
            <person name="Huang E."/>
            <person name="Gao Y."/>
            <person name="Liu J."/>
            <person name="Shao H."/>
            <person name="Ye R."/>
            <person name="Li L."/>
            <person name="Wei W."/>
            <person name="Wang X."/>
            <person name="Wang C."/>
            <person name="Huo Q."/>
            <person name="Li W."/>
            <person name="Guo W."/>
            <person name="Chen H."/>
            <person name="Chen S."/>
            <person name="Zhou L."/>
            <person name="Zhou L."/>
            <person name="Ni X."/>
            <person name="Tian J."/>
            <person name="Zhou Y."/>
            <person name="Sheng Y."/>
            <person name="Liu T."/>
            <person name="Pan Y."/>
            <person name="Xia L."/>
            <person name="Li J."/>
            <person name="Zhao F."/>
            <person name="Cao W."/>
        </authorList>
    </citation>
    <scope>NUCLEOTIDE SEQUENCE</scope>
    <source>
        <strain evidence="1">Rmic-2018</strain>
        <tissue evidence="1">Larvae</tissue>
    </source>
</reference>
<dbReference type="VEuPathDB" id="VectorBase:LOC119168736"/>
<reference evidence="1" key="1">
    <citation type="journal article" date="2020" name="Cell">
        <title>Large-Scale Comparative Analyses of Tick Genomes Elucidate Their Genetic Diversity and Vector Capacities.</title>
        <authorList>
            <consortium name="Tick Genome and Microbiome Consortium (TIGMIC)"/>
            <person name="Jia N."/>
            <person name="Wang J."/>
            <person name="Shi W."/>
            <person name="Du L."/>
            <person name="Sun Y."/>
            <person name="Zhan W."/>
            <person name="Jiang J.F."/>
            <person name="Wang Q."/>
            <person name="Zhang B."/>
            <person name="Ji P."/>
            <person name="Bell-Sakyi L."/>
            <person name="Cui X.M."/>
            <person name="Yuan T.T."/>
            <person name="Jiang B.G."/>
            <person name="Yang W.F."/>
            <person name="Lam T.T."/>
            <person name="Chang Q.C."/>
            <person name="Ding S.J."/>
            <person name="Wang X.J."/>
            <person name="Zhu J.G."/>
            <person name="Ruan X.D."/>
            <person name="Zhao L."/>
            <person name="Wei J.T."/>
            <person name="Ye R.Z."/>
            <person name="Que T.C."/>
            <person name="Du C.H."/>
            <person name="Zhou Y.H."/>
            <person name="Cheng J.X."/>
            <person name="Dai P.F."/>
            <person name="Guo W.B."/>
            <person name="Han X.H."/>
            <person name="Huang E.J."/>
            <person name="Li L.F."/>
            <person name="Wei W."/>
            <person name="Gao Y.C."/>
            <person name="Liu J.Z."/>
            <person name="Shao H.Z."/>
            <person name="Wang X."/>
            <person name="Wang C.C."/>
            <person name="Yang T.C."/>
            <person name="Huo Q.B."/>
            <person name="Li W."/>
            <person name="Chen H.Y."/>
            <person name="Chen S.E."/>
            <person name="Zhou L.G."/>
            <person name="Ni X.B."/>
            <person name="Tian J.H."/>
            <person name="Sheng Y."/>
            <person name="Liu T."/>
            <person name="Pan Y.S."/>
            <person name="Xia L.Y."/>
            <person name="Li J."/>
            <person name="Zhao F."/>
            <person name="Cao W.C."/>
        </authorList>
    </citation>
    <scope>NUCLEOTIDE SEQUENCE</scope>
    <source>
        <strain evidence="1">Rmic-2018</strain>
    </source>
</reference>
<keyword evidence="2" id="KW-1185">Reference proteome</keyword>
<dbReference type="AlphaFoldDB" id="A0A9J6EB74"/>
<comment type="caution">
    <text evidence="1">The sequence shown here is derived from an EMBL/GenBank/DDBJ whole genome shotgun (WGS) entry which is preliminary data.</text>
</comment>
<gene>
    <name evidence="1" type="ORF">HPB51_016217</name>
</gene>
<dbReference type="EMBL" id="JABSTU010000005">
    <property type="protein sequence ID" value="KAH8031325.1"/>
    <property type="molecule type" value="Genomic_DNA"/>
</dbReference>
<name>A0A9J6EB74_RHIMP</name>
<sequence>MSAMYAVDRTPWRRGILLRAAAPPLRVMERRIAFRAALAPPPHLATIVVRRLYGLPRSSPIGPTLAEAGETSLSLRVRGSAFRHIHRMYLTPEGRRLAGRLLDRPYSGMGQRALEYPALVPEPPYCGWLPIPPHQDPGLEITTTIPSITLKRNTPLSALHQEALAMIEEWLAG</sequence>
<organism evidence="1 2">
    <name type="scientific">Rhipicephalus microplus</name>
    <name type="common">Cattle tick</name>
    <name type="synonym">Boophilus microplus</name>
    <dbReference type="NCBI Taxonomy" id="6941"/>
    <lineage>
        <taxon>Eukaryota</taxon>
        <taxon>Metazoa</taxon>
        <taxon>Ecdysozoa</taxon>
        <taxon>Arthropoda</taxon>
        <taxon>Chelicerata</taxon>
        <taxon>Arachnida</taxon>
        <taxon>Acari</taxon>
        <taxon>Parasitiformes</taxon>
        <taxon>Ixodida</taxon>
        <taxon>Ixodoidea</taxon>
        <taxon>Ixodidae</taxon>
        <taxon>Rhipicephalinae</taxon>
        <taxon>Rhipicephalus</taxon>
        <taxon>Boophilus</taxon>
    </lineage>
</organism>
<evidence type="ECO:0000313" key="1">
    <source>
        <dbReference type="EMBL" id="KAH8031325.1"/>
    </source>
</evidence>
<accession>A0A9J6EB74</accession>